<evidence type="ECO:0000313" key="7">
    <source>
        <dbReference type="EMBL" id="KAF2831142.1"/>
    </source>
</evidence>
<dbReference type="CDD" id="cd00067">
    <property type="entry name" value="GAL4"/>
    <property type="match status" value="1"/>
</dbReference>
<gene>
    <name evidence="7" type="ORF">CC86DRAFT_135307</name>
</gene>
<dbReference type="InterPro" id="IPR001138">
    <property type="entry name" value="Zn2Cys6_DnaBD"/>
</dbReference>
<name>A0A6A7AD11_9PLEO</name>
<dbReference type="AlphaFoldDB" id="A0A6A7AD11"/>
<dbReference type="PANTHER" id="PTHR47338:SF10">
    <property type="entry name" value="TRANSCRIPTION FACTOR DOMAIN-CONTAINING PROTEIN-RELATED"/>
    <property type="match status" value="1"/>
</dbReference>
<evidence type="ECO:0000256" key="2">
    <source>
        <dbReference type="ARBA" id="ARBA00022723"/>
    </source>
</evidence>
<dbReference type="InterPro" id="IPR050815">
    <property type="entry name" value="TF_fung"/>
</dbReference>
<dbReference type="GO" id="GO:0006351">
    <property type="term" value="P:DNA-templated transcription"/>
    <property type="evidence" value="ECO:0007669"/>
    <property type="project" value="InterPro"/>
</dbReference>
<keyword evidence="5" id="KW-0539">Nucleus</keyword>
<dbReference type="EMBL" id="MU006218">
    <property type="protein sequence ID" value="KAF2831142.1"/>
    <property type="molecule type" value="Genomic_DNA"/>
</dbReference>
<keyword evidence="3" id="KW-0805">Transcription regulation</keyword>
<feature type="domain" description="Zn(2)-C6 fungal-type" evidence="6">
    <location>
        <begin position="70"/>
        <end position="100"/>
    </location>
</feature>
<dbReference type="GO" id="GO:0005634">
    <property type="term" value="C:nucleus"/>
    <property type="evidence" value="ECO:0007669"/>
    <property type="project" value="UniProtKB-SubCell"/>
</dbReference>
<dbReference type="GO" id="GO:0000981">
    <property type="term" value="F:DNA-binding transcription factor activity, RNA polymerase II-specific"/>
    <property type="evidence" value="ECO:0007669"/>
    <property type="project" value="InterPro"/>
</dbReference>
<evidence type="ECO:0000256" key="4">
    <source>
        <dbReference type="ARBA" id="ARBA00023163"/>
    </source>
</evidence>
<dbReference type="Proteomes" id="UP000799424">
    <property type="component" value="Unassembled WGS sequence"/>
</dbReference>
<proteinExistence type="predicted"/>
<dbReference type="SMART" id="SM00066">
    <property type="entry name" value="GAL4"/>
    <property type="match status" value="1"/>
</dbReference>
<dbReference type="OrthoDB" id="2943660at2759"/>
<dbReference type="InterPro" id="IPR036864">
    <property type="entry name" value="Zn2-C6_fun-type_DNA-bd_sf"/>
</dbReference>
<evidence type="ECO:0000256" key="3">
    <source>
        <dbReference type="ARBA" id="ARBA00023015"/>
    </source>
</evidence>
<evidence type="ECO:0000256" key="1">
    <source>
        <dbReference type="ARBA" id="ARBA00004123"/>
    </source>
</evidence>
<keyword evidence="2" id="KW-0479">Metal-binding</keyword>
<evidence type="ECO:0000256" key="5">
    <source>
        <dbReference type="ARBA" id="ARBA00023242"/>
    </source>
</evidence>
<evidence type="ECO:0000313" key="8">
    <source>
        <dbReference type="Proteomes" id="UP000799424"/>
    </source>
</evidence>
<dbReference type="SUPFAM" id="SSF57701">
    <property type="entry name" value="Zn2/Cys6 DNA-binding domain"/>
    <property type="match status" value="1"/>
</dbReference>
<dbReference type="PROSITE" id="PS00463">
    <property type="entry name" value="ZN2_CY6_FUNGAL_1"/>
    <property type="match status" value="1"/>
</dbReference>
<comment type="subcellular location">
    <subcellularLocation>
        <location evidence="1">Nucleus</location>
    </subcellularLocation>
</comment>
<reference evidence="7" key="1">
    <citation type="journal article" date="2020" name="Stud. Mycol.">
        <title>101 Dothideomycetes genomes: a test case for predicting lifestyles and emergence of pathogens.</title>
        <authorList>
            <person name="Haridas S."/>
            <person name="Albert R."/>
            <person name="Binder M."/>
            <person name="Bloem J."/>
            <person name="Labutti K."/>
            <person name="Salamov A."/>
            <person name="Andreopoulos B."/>
            <person name="Baker S."/>
            <person name="Barry K."/>
            <person name="Bills G."/>
            <person name="Bluhm B."/>
            <person name="Cannon C."/>
            <person name="Castanera R."/>
            <person name="Culley D."/>
            <person name="Daum C."/>
            <person name="Ezra D."/>
            <person name="Gonzalez J."/>
            <person name="Henrissat B."/>
            <person name="Kuo A."/>
            <person name="Liang C."/>
            <person name="Lipzen A."/>
            <person name="Lutzoni F."/>
            <person name="Magnuson J."/>
            <person name="Mondo S."/>
            <person name="Nolan M."/>
            <person name="Ohm R."/>
            <person name="Pangilinan J."/>
            <person name="Park H.-J."/>
            <person name="Ramirez L."/>
            <person name="Alfaro M."/>
            <person name="Sun H."/>
            <person name="Tritt A."/>
            <person name="Yoshinaga Y."/>
            <person name="Zwiers L.-H."/>
            <person name="Turgeon B."/>
            <person name="Goodwin S."/>
            <person name="Spatafora J."/>
            <person name="Crous P."/>
            <person name="Grigoriev I."/>
        </authorList>
    </citation>
    <scope>NUCLEOTIDE SEQUENCE</scope>
    <source>
        <strain evidence="7">CBS 113818</strain>
    </source>
</reference>
<dbReference type="PANTHER" id="PTHR47338">
    <property type="entry name" value="ZN(II)2CYS6 TRANSCRIPTION FACTOR (EUROFUNG)-RELATED"/>
    <property type="match status" value="1"/>
</dbReference>
<dbReference type="CDD" id="cd12148">
    <property type="entry name" value="fungal_TF_MHR"/>
    <property type="match status" value="1"/>
</dbReference>
<dbReference type="Gene3D" id="4.10.240.10">
    <property type="entry name" value="Zn(2)-C6 fungal-type DNA-binding domain"/>
    <property type="match status" value="1"/>
</dbReference>
<accession>A0A6A7AD11</accession>
<dbReference type="GO" id="GO:0003677">
    <property type="term" value="F:DNA binding"/>
    <property type="evidence" value="ECO:0007669"/>
    <property type="project" value="InterPro"/>
</dbReference>
<dbReference type="GO" id="GO:0008270">
    <property type="term" value="F:zinc ion binding"/>
    <property type="evidence" value="ECO:0007669"/>
    <property type="project" value="InterPro"/>
</dbReference>
<keyword evidence="4" id="KW-0804">Transcription</keyword>
<dbReference type="InterPro" id="IPR007219">
    <property type="entry name" value="XnlR_reg_dom"/>
</dbReference>
<keyword evidence="8" id="KW-1185">Reference proteome</keyword>
<sequence length="647" mass="73425">MAPCMRSAPPARLERVRLESCNEQQHLTVVAKTPSLTSRQAPPPPLLRIHRNLVMQTLTIPASISKRKQACRSCRQRKKKCDAEHPACALCKKWSIRCEYTVPAESRDSHQDLGSDAPRNTWPAQSISSADFEFMQLPGLNFDLTPHIVQTQYPTPNSTTHFDEISEQQDLLAVLQLPSNDVLMELVEIFFSKLGHMFPCFHRGIFLHQVQSGAVQNDSPLVLHSICCVAARYHQDPTVRSRQKTWYEQAKLAYELTQREPHPGLRTIQAVLILVFYGYTAGDFSSTWLFLGKVWRQAVALGMNRMDASQSVPRSIQAGEIRDADKQIYSLENCEGTTAVEREEYRRTLWMLFIMDRNHAWPTGWPNAIFEQTFKVDLPIADAIFQSMNMDTQSTPVKNVSFTRNFDSLIASSSTAQDPLNVFHSVCVAHVLLGRVADLVHSLHDTPNTLEYAEECKQLDAHLVKFRLSLPRRVTSVLEAQPADRGHVVWLQIMLNTSAMVLHYRCASDVPVANPLSHFILAVTAARNIADIVKDASRISIDLLLSAHIGSSLYVAACILVIQWRTTNDCSLKEDIDIFTLVFERMNEVFAFLGLKLKFALEHDLKRSKENLEELRDRGIRGFLTDCSKWTHVREEVQRRGLLIDIT</sequence>
<dbReference type="Pfam" id="PF04082">
    <property type="entry name" value="Fungal_trans"/>
    <property type="match status" value="1"/>
</dbReference>
<dbReference type="SMART" id="SM00906">
    <property type="entry name" value="Fungal_trans"/>
    <property type="match status" value="1"/>
</dbReference>
<organism evidence="7 8">
    <name type="scientific">Ophiobolus disseminans</name>
    <dbReference type="NCBI Taxonomy" id="1469910"/>
    <lineage>
        <taxon>Eukaryota</taxon>
        <taxon>Fungi</taxon>
        <taxon>Dikarya</taxon>
        <taxon>Ascomycota</taxon>
        <taxon>Pezizomycotina</taxon>
        <taxon>Dothideomycetes</taxon>
        <taxon>Pleosporomycetidae</taxon>
        <taxon>Pleosporales</taxon>
        <taxon>Pleosporineae</taxon>
        <taxon>Phaeosphaeriaceae</taxon>
        <taxon>Ophiobolus</taxon>
    </lineage>
</organism>
<dbReference type="Pfam" id="PF00172">
    <property type="entry name" value="Zn_clus"/>
    <property type="match status" value="1"/>
</dbReference>
<evidence type="ECO:0000259" key="6">
    <source>
        <dbReference type="PROSITE" id="PS50048"/>
    </source>
</evidence>
<protein>
    <recommendedName>
        <fullName evidence="6">Zn(2)-C6 fungal-type domain-containing protein</fullName>
    </recommendedName>
</protein>
<dbReference type="PROSITE" id="PS50048">
    <property type="entry name" value="ZN2_CY6_FUNGAL_2"/>
    <property type="match status" value="1"/>
</dbReference>